<feature type="domain" description="Putative regulatory protein FmdB zinc ribbon" evidence="1">
    <location>
        <begin position="1"/>
        <end position="47"/>
    </location>
</feature>
<protein>
    <submittedName>
        <fullName evidence="2">Zinc ribbon domain-containing protein</fullName>
    </submittedName>
</protein>
<evidence type="ECO:0000259" key="1">
    <source>
        <dbReference type="SMART" id="SM00834"/>
    </source>
</evidence>
<dbReference type="NCBIfam" id="TIGR02605">
    <property type="entry name" value="CxxC_CxxC_SSSS"/>
    <property type="match status" value="1"/>
</dbReference>
<dbReference type="AlphaFoldDB" id="A0A845UWT3"/>
<evidence type="ECO:0000313" key="2">
    <source>
        <dbReference type="EMBL" id="NDY94702.1"/>
    </source>
</evidence>
<comment type="caution">
    <text evidence="2">The sequence shown here is derived from an EMBL/GenBank/DDBJ whole genome shotgun (WGS) entry which is preliminary data.</text>
</comment>
<evidence type="ECO:0000313" key="3">
    <source>
        <dbReference type="Proteomes" id="UP000484885"/>
    </source>
</evidence>
<keyword evidence="3" id="KW-1185">Reference proteome</keyword>
<sequence>MPFYEYISAAEQGCDHCRDGFTVLQRLKDPKLAVCPECGHSVRRLISPPNVVSGKAHMLKTSSIEQAGFTQYRKIGKGVYEKTAGKGPGVISADD</sequence>
<dbReference type="RefSeq" id="WP_164210094.1">
    <property type="nucleotide sequence ID" value="NZ_JAAGSC010000031.1"/>
</dbReference>
<reference evidence="2 3" key="1">
    <citation type="submission" date="2020-02" db="EMBL/GenBank/DDBJ databases">
        <authorList>
            <person name="Zhang X.-Y."/>
        </authorList>
    </citation>
    <scope>NUCLEOTIDE SEQUENCE [LARGE SCALE GENOMIC DNA]</scope>
    <source>
        <strain evidence="2 3">C33</strain>
    </source>
</reference>
<dbReference type="InterPro" id="IPR013429">
    <property type="entry name" value="Regulatory_FmdB_Zinc_ribbon"/>
</dbReference>
<name>A0A845UWT3_9GAMM</name>
<dbReference type="SMART" id="SM00834">
    <property type="entry name" value="CxxC_CXXC_SSSS"/>
    <property type="match status" value="1"/>
</dbReference>
<gene>
    <name evidence="2" type="ORF">G3I74_03025</name>
</gene>
<dbReference type="Pfam" id="PF09723">
    <property type="entry name" value="Zn_ribbon_8"/>
    <property type="match status" value="1"/>
</dbReference>
<organism evidence="2 3">
    <name type="scientific">Wenzhouxiangella limi</name>
    <dbReference type="NCBI Taxonomy" id="2707351"/>
    <lineage>
        <taxon>Bacteria</taxon>
        <taxon>Pseudomonadati</taxon>
        <taxon>Pseudomonadota</taxon>
        <taxon>Gammaproteobacteria</taxon>
        <taxon>Chromatiales</taxon>
        <taxon>Wenzhouxiangellaceae</taxon>
        <taxon>Wenzhouxiangella</taxon>
    </lineage>
</organism>
<proteinExistence type="predicted"/>
<accession>A0A845UWT3</accession>
<dbReference type="EMBL" id="JAAGSC010000031">
    <property type="protein sequence ID" value="NDY94702.1"/>
    <property type="molecule type" value="Genomic_DNA"/>
</dbReference>
<dbReference type="Proteomes" id="UP000484885">
    <property type="component" value="Unassembled WGS sequence"/>
</dbReference>